<reference evidence="2" key="1">
    <citation type="submission" date="2019-06" db="EMBL/GenBank/DDBJ databases">
        <authorList>
            <person name="Murdoch R.W."/>
            <person name="Fathepure B."/>
        </authorList>
    </citation>
    <scope>NUCLEOTIDE SEQUENCE</scope>
</reference>
<proteinExistence type="predicted"/>
<dbReference type="PANTHER" id="PTHR42852">
    <property type="entry name" value="THIOL:DISULFIDE INTERCHANGE PROTEIN DSBE"/>
    <property type="match status" value="1"/>
</dbReference>
<dbReference type="InterPro" id="IPR036249">
    <property type="entry name" value="Thioredoxin-like_sf"/>
</dbReference>
<dbReference type="EMBL" id="MN079089">
    <property type="protein sequence ID" value="QEA04810.1"/>
    <property type="molecule type" value="Genomic_DNA"/>
</dbReference>
<dbReference type="SUPFAM" id="SSF52833">
    <property type="entry name" value="Thioredoxin-like"/>
    <property type="match status" value="1"/>
</dbReference>
<dbReference type="PANTHER" id="PTHR42852:SF17">
    <property type="entry name" value="THIOREDOXIN-LIKE PROTEIN HI_1115"/>
    <property type="match status" value="1"/>
</dbReference>
<accession>A0A5B8R801</accession>
<name>A0A5B8R801_9ZZZZ</name>
<evidence type="ECO:0000259" key="1">
    <source>
        <dbReference type="PROSITE" id="PS51352"/>
    </source>
</evidence>
<dbReference type="AlphaFoldDB" id="A0A5B8R801"/>
<dbReference type="PROSITE" id="PS51352">
    <property type="entry name" value="THIOREDOXIN_2"/>
    <property type="match status" value="1"/>
</dbReference>
<dbReference type="InterPro" id="IPR017937">
    <property type="entry name" value="Thioredoxin_CS"/>
</dbReference>
<dbReference type="GO" id="GO:0016491">
    <property type="term" value="F:oxidoreductase activity"/>
    <property type="evidence" value="ECO:0007669"/>
    <property type="project" value="InterPro"/>
</dbReference>
<dbReference type="PROSITE" id="PS00194">
    <property type="entry name" value="THIOREDOXIN_1"/>
    <property type="match status" value="1"/>
</dbReference>
<protein>
    <submittedName>
        <fullName evidence="2">Thiol-disulfide oxidoreductase ResA</fullName>
    </submittedName>
</protein>
<feature type="domain" description="Thioredoxin" evidence="1">
    <location>
        <begin position="31"/>
        <end position="170"/>
    </location>
</feature>
<evidence type="ECO:0000313" key="2">
    <source>
        <dbReference type="EMBL" id="QEA04810.1"/>
    </source>
</evidence>
<dbReference type="InterPro" id="IPR013766">
    <property type="entry name" value="Thioredoxin_domain"/>
</dbReference>
<organism evidence="2">
    <name type="scientific">uncultured organism</name>
    <dbReference type="NCBI Taxonomy" id="155900"/>
    <lineage>
        <taxon>unclassified sequences</taxon>
        <taxon>environmental samples</taxon>
    </lineage>
</organism>
<dbReference type="Gene3D" id="3.40.30.10">
    <property type="entry name" value="Glutaredoxin"/>
    <property type="match status" value="1"/>
</dbReference>
<dbReference type="InterPro" id="IPR050553">
    <property type="entry name" value="Thioredoxin_ResA/DsbE_sf"/>
</dbReference>
<gene>
    <name evidence="2" type="primary">resA</name>
    <name evidence="2" type="ORF">KBTEX_01119</name>
</gene>
<sequence>MMRHMRRTIYIALAVLLGVAIGAGGLVWYQQRQPEMRPVFSLPGLDGERHAITEWDGQVIVLNFWASWCPPCREEIPLFNELQSRFGDVRFLGVAVDRLDAVRRFMDEQPLKYPTLHGLGMAMDVQARYGNDAGTLPYTVVIDREGRIRHIFARQVHRGELAPILEELSGGG</sequence>
<dbReference type="CDD" id="cd02966">
    <property type="entry name" value="TlpA_like_family"/>
    <property type="match status" value="1"/>
</dbReference>
<dbReference type="GO" id="GO:0016209">
    <property type="term" value="F:antioxidant activity"/>
    <property type="evidence" value="ECO:0007669"/>
    <property type="project" value="InterPro"/>
</dbReference>
<dbReference type="InterPro" id="IPR000866">
    <property type="entry name" value="AhpC/TSA"/>
</dbReference>
<dbReference type="Pfam" id="PF00578">
    <property type="entry name" value="AhpC-TSA"/>
    <property type="match status" value="1"/>
</dbReference>